<evidence type="ECO:0000313" key="2">
    <source>
        <dbReference type="EMBL" id="SBV92108.1"/>
    </source>
</evidence>
<gene>
    <name evidence="2" type="ORF">KL86DPRO_10305</name>
</gene>
<name>A0A212IY31_9DELT</name>
<reference evidence="2" key="1">
    <citation type="submission" date="2016-04" db="EMBL/GenBank/DDBJ databases">
        <authorList>
            <person name="Evans L.H."/>
            <person name="Alamgir A."/>
            <person name="Owens N."/>
            <person name="Weber N.D."/>
            <person name="Virtaneva K."/>
            <person name="Barbian K."/>
            <person name="Babar A."/>
            <person name="Rosenke K."/>
        </authorList>
    </citation>
    <scope>NUCLEOTIDE SEQUENCE</scope>
    <source>
        <strain evidence="2">86</strain>
    </source>
</reference>
<organism evidence="2">
    <name type="scientific">uncultured delta proteobacterium</name>
    <dbReference type="NCBI Taxonomy" id="34034"/>
    <lineage>
        <taxon>Bacteria</taxon>
        <taxon>Deltaproteobacteria</taxon>
        <taxon>environmental samples</taxon>
    </lineage>
</organism>
<accession>A0A212IY31</accession>
<dbReference type="AlphaFoldDB" id="A0A212IY31"/>
<feature type="region of interest" description="Disordered" evidence="1">
    <location>
        <begin position="43"/>
        <end position="65"/>
    </location>
</feature>
<feature type="compositionally biased region" description="Basic and acidic residues" evidence="1">
    <location>
        <begin position="55"/>
        <end position="65"/>
    </location>
</feature>
<proteinExistence type="predicted"/>
<protein>
    <submittedName>
        <fullName evidence="2">Uncharacterized protein</fullName>
    </submittedName>
</protein>
<dbReference type="EMBL" id="FLUQ01000001">
    <property type="protein sequence ID" value="SBV92108.1"/>
    <property type="molecule type" value="Genomic_DNA"/>
</dbReference>
<evidence type="ECO:0000256" key="1">
    <source>
        <dbReference type="SAM" id="MobiDB-lite"/>
    </source>
</evidence>
<sequence length="65" mass="7002">MSLFIGLIIIVAICLLAIWFLPSPKYGQMRGCTGQALQSVLEQEKTASGKTTETPAEKREPPAAP</sequence>